<dbReference type="InterPro" id="IPR052552">
    <property type="entry name" value="YeaO-like"/>
</dbReference>
<gene>
    <name evidence="1" type="ORF">LL252_08175</name>
</gene>
<sequence>MKQPSRIQCKRVQDPAEPSDGYRVLVDRVWPRGIKKEALKADDWRKDLAPSTELRKWFGHDPARWAAFYQKFHAELRQRPEQVDSLLAACDGQVLTLLFAARDREHNNAEALRMFLLDHE</sequence>
<dbReference type="RefSeq" id="WP_228233712.1">
    <property type="nucleotide sequence ID" value="NZ_ARXL01000006.1"/>
</dbReference>
<dbReference type="Proteomes" id="UP001108027">
    <property type="component" value="Unassembled WGS sequence"/>
</dbReference>
<dbReference type="PANTHER" id="PTHR36849">
    <property type="entry name" value="CYTOPLASMIC PROTEIN-RELATED"/>
    <property type="match status" value="1"/>
</dbReference>
<evidence type="ECO:0000313" key="1">
    <source>
        <dbReference type="EMBL" id="MCC4308547.1"/>
    </source>
</evidence>
<comment type="caution">
    <text evidence="1">The sequence shown here is derived from an EMBL/GenBank/DDBJ whole genome shotgun (WGS) entry which is preliminary data.</text>
</comment>
<organism evidence="1 2">
    <name type="scientific">Alloalcanivorax marinus</name>
    <dbReference type="NCBI Taxonomy" id="1177169"/>
    <lineage>
        <taxon>Bacteria</taxon>
        <taxon>Pseudomonadati</taxon>
        <taxon>Pseudomonadota</taxon>
        <taxon>Gammaproteobacteria</taxon>
        <taxon>Oceanospirillales</taxon>
        <taxon>Alcanivoracaceae</taxon>
        <taxon>Alloalcanivorax</taxon>
    </lineage>
</organism>
<proteinExistence type="predicted"/>
<dbReference type="AlphaFoldDB" id="A0A9Q3UKA7"/>
<dbReference type="PANTHER" id="PTHR36849:SF1">
    <property type="entry name" value="CYTOPLASMIC PROTEIN"/>
    <property type="match status" value="1"/>
</dbReference>
<name>A0A9Q3UKA7_9GAMM</name>
<protein>
    <submittedName>
        <fullName evidence="1">DUF488 domain-containing protein</fullName>
    </submittedName>
</protein>
<dbReference type="Pfam" id="PF22752">
    <property type="entry name" value="DUF488-N3i"/>
    <property type="match status" value="1"/>
</dbReference>
<dbReference type="EMBL" id="JAJGNA010000007">
    <property type="protein sequence ID" value="MCC4308547.1"/>
    <property type="molecule type" value="Genomic_DNA"/>
</dbReference>
<keyword evidence="2" id="KW-1185">Reference proteome</keyword>
<evidence type="ECO:0000313" key="2">
    <source>
        <dbReference type="Proteomes" id="UP001108027"/>
    </source>
</evidence>
<reference evidence="1" key="1">
    <citation type="submission" date="2021-10" db="EMBL/GenBank/DDBJ databases">
        <title>The diversity and Nitrogen Metabolism of Culturable Nitrate-Utilizing Bacteria Within the Oxygen Minimum Zone of the Changjiang (Yangtze River)Estuary.</title>
        <authorList>
            <person name="Zhang D."/>
            <person name="Zheng J."/>
            <person name="Liu S."/>
            <person name="He W."/>
        </authorList>
    </citation>
    <scope>NUCLEOTIDE SEQUENCE</scope>
    <source>
        <strain evidence="1">FXH-223</strain>
    </source>
</reference>
<accession>A0A9Q3UKA7</accession>